<name>A0A6J7AVH7_9ZZZZ</name>
<accession>A0A6J7AVH7</accession>
<dbReference type="EMBL" id="CAFABA010000218">
    <property type="protein sequence ID" value="CAB4836690.1"/>
    <property type="molecule type" value="Genomic_DNA"/>
</dbReference>
<sequence length="65" mass="6858">MEAIDHDDLAGPFDGRARTFEDDHVGFDSAKRAAFRGDDHQIGVLFGPGEPAVTSSVVTSRAGGQ</sequence>
<protein>
    <submittedName>
        <fullName evidence="2">Unannotated protein</fullName>
    </submittedName>
</protein>
<gene>
    <name evidence="2" type="ORF">UFOPK3139_03134</name>
</gene>
<proteinExistence type="predicted"/>
<evidence type="ECO:0000256" key="1">
    <source>
        <dbReference type="SAM" id="MobiDB-lite"/>
    </source>
</evidence>
<feature type="region of interest" description="Disordered" evidence="1">
    <location>
        <begin position="46"/>
        <end position="65"/>
    </location>
</feature>
<dbReference type="AlphaFoldDB" id="A0A6J7AVH7"/>
<evidence type="ECO:0000313" key="2">
    <source>
        <dbReference type="EMBL" id="CAB4836690.1"/>
    </source>
</evidence>
<reference evidence="2" key="1">
    <citation type="submission" date="2020-05" db="EMBL/GenBank/DDBJ databases">
        <authorList>
            <person name="Chiriac C."/>
            <person name="Salcher M."/>
            <person name="Ghai R."/>
            <person name="Kavagutti S V."/>
        </authorList>
    </citation>
    <scope>NUCLEOTIDE SEQUENCE</scope>
</reference>
<organism evidence="2">
    <name type="scientific">freshwater metagenome</name>
    <dbReference type="NCBI Taxonomy" id="449393"/>
    <lineage>
        <taxon>unclassified sequences</taxon>
        <taxon>metagenomes</taxon>
        <taxon>ecological metagenomes</taxon>
    </lineage>
</organism>